<comment type="similarity">
    <text evidence="2">Belongs to the ABC transporter superfamily. ABCC family. Conjugate transporter (TC 3.A.1.208) subfamily.</text>
</comment>
<gene>
    <name evidence="15" type="ORF">BDW47DRAFT_127906</name>
</gene>
<evidence type="ECO:0000256" key="10">
    <source>
        <dbReference type="ARBA" id="ARBA00023180"/>
    </source>
</evidence>
<evidence type="ECO:0000256" key="11">
    <source>
        <dbReference type="SAM" id="MobiDB-lite"/>
    </source>
</evidence>
<dbReference type="PROSITE" id="PS50929">
    <property type="entry name" value="ABC_TM1F"/>
    <property type="match status" value="2"/>
</dbReference>
<feature type="region of interest" description="Disordered" evidence="11">
    <location>
        <begin position="381"/>
        <end position="403"/>
    </location>
</feature>
<evidence type="ECO:0000256" key="2">
    <source>
        <dbReference type="ARBA" id="ARBA00009726"/>
    </source>
</evidence>
<dbReference type="GO" id="GO:0005524">
    <property type="term" value="F:ATP binding"/>
    <property type="evidence" value="ECO:0007669"/>
    <property type="project" value="UniProtKB-KW"/>
</dbReference>
<dbReference type="GO" id="GO:0005737">
    <property type="term" value="C:cytoplasm"/>
    <property type="evidence" value="ECO:0007669"/>
    <property type="project" value="UniProtKB-ARBA"/>
</dbReference>
<dbReference type="STRING" id="41067.A0A2I2F4X3"/>
<keyword evidence="7" id="KW-0067">ATP-binding</keyword>
<evidence type="ECO:0000256" key="6">
    <source>
        <dbReference type="ARBA" id="ARBA00022741"/>
    </source>
</evidence>
<reference evidence="15 16" key="1">
    <citation type="submission" date="2017-12" db="EMBL/GenBank/DDBJ databases">
        <authorList>
            <consortium name="DOE Joint Genome Institute"/>
            <person name="Haridas S."/>
            <person name="Kjaerbolling I."/>
            <person name="Vesth T.C."/>
            <person name="Frisvad J.C."/>
            <person name="Nybo J.L."/>
            <person name="Theobald S."/>
            <person name="Kuo A."/>
            <person name="Bowyer P."/>
            <person name="Matsuda Y."/>
            <person name="Mondo S."/>
            <person name="Lyhne E.K."/>
            <person name="Kogle M.E."/>
            <person name="Clum A."/>
            <person name="Lipzen A."/>
            <person name="Salamov A."/>
            <person name="Ngan C.Y."/>
            <person name="Daum C."/>
            <person name="Chiniquy J."/>
            <person name="Barry K."/>
            <person name="LaButti K."/>
            <person name="Simmons B.A."/>
            <person name="Magnuson J.K."/>
            <person name="Mortensen U.H."/>
            <person name="Larsen T.O."/>
            <person name="Grigoriev I.V."/>
            <person name="Baker S.E."/>
            <person name="Andersen M.R."/>
            <person name="Nordberg H.P."/>
            <person name="Cantor M.N."/>
            <person name="Hua S.X."/>
        </authorList>
    </citation>
    <scope>NUCLEOTIDE SEQUENCE [LARGE SCALE GENOMIC DNA]</scope>
    <source>
        <strain evidence="15 16">CBS 102.13</strain>
    </source>
</reference>
<feature type="domain" description="ABC transmembrane type-1" evidence="14">
    <location>
        <begin position="292"/>
        <end position="590"/>
    </location>
</feature>
<dbReference type="InterPro" id="IPR011527">
    <property type="entry name" value="ABC1_TM_dom"/>
</dbReference>
<feature type="domain" description="ABC transporter" evidence="13">
    <location>
        <begin position="1260"/>
        <end position="1533"/>
    </location>
</feature>
<keyword evidence="15" id="KW-0378">Hydrolase</keyword>
<evidence type="ECO:0000313" key="15">
    <source>
        <dbReference type="EMBL" id="PLB35683.1"/>
    </source>
</evidence>
<keyword evidence="6" id="KW-0547">Nucleotide-binding</keyword>
<evidence type="ECO:0000256" key="7">
    <source>
        <dbReference type="ARBA" id="ARBA00022840"/>
    </source>
</evidence>
<comment type="subcellular location">
    <subcellularLocation>
        <location evidence="1">Membrane</location>
        <topology evidence="1">Multi-pass membrane protein</topology>
    </subcellularLocation>
</comment>
<dbReference type="InterPro" id="IPR003439">
    <property type="entry name" value="ABC_transporter-like_ATP-bd"/>
</dbReference>
<evidence type="ECO:0000256" key="5">
    <source>
        <dbReference type="ARBA" id="ARBA00022737"/>
    </source>
</evidence>
<dbReference type="OrthoDB" id="6500128at2759"/>
<feature type="transmembrane region" description="Helical" evidence="12">
    <location>
        <begin position="286"/>
        <end position="308"/>
    </location>
</feature>
<dbReference type="SMART" id="SM00382">
    <property type="entry name" value="AAA"/>
    <property type="match status" value="2"/>
</dbReference>
<dbReference type="InterPro" id="IPR003593">
    <property type="entry name" value="AAA+_ATPase"/>
</dbReference>
<evidence type="ECO:0000259" key="14">
    <source>
        <dbReference type="PROSITE" id="PS50929"/>
    </source>
</evidence>
<feature type="transmembrane region" description="Helical" evidence="12">
    <location>
        <begin position="180"/>
        <end position="196"/>
    </location>
</feature>
<keyword evidence="16" id="KW-1185">Reference proteome</keyword>
<dbReference type="GO" id="GO:0016020">
    <property type="term" value="C:membrane"/>
    <property type="evidence" value="ECO:0007669"/>
    <property type="project" value="UniProtKB-SubCell"/>
</dbReference>
<evidence type="ECO:0000256" key="4">
    <source>
        <dbReference type="ARBA" id="ARBA00022692"/>
    </source>
</evidence>
<dbReference type="GO" id="GO:0016887">
    <property type="term" value="F:ATP hydrolysis activity"/>
    <property type="evidence" value="ECO:0007669"/>
    <property type="project" value="InterPro"/>
</dbReference>
<feature type="domain" description="ABC transporter" evidence="13">
    <location>
        <begin position="619"/>
        <end position="872"/>
    </location>
</feature>
<evidence type="ECO:0000256" key="9">
    <source>
        <dbReference type="ARBA" id="ARBA00023136"/>
    </source>
</evidence>
<dbReference type="Gene3D" id="1.20.1560.10">
    <property type="entry name" value="ABC transporter type 1, transmembrane domain"/>
    <property type="match status" value="2"/>
</dbReference>
<evidence type="ECO:0000313" key="16">
    <source>
        <dbReference type="Proteomes" id="UP000234585"/>
    </source>
</evidence>
<evidence type="ECO:0000256" key="12">
    <source>
        <dbReference type="SAM" id="Phobius"/>
    </source>
</evidence>
<proteinExistence type="inferred from homology"/>
<keyword evidence="10" id="KW-0325">Glycoprotein</keyword>
<accession>A0A2I2F4X3</accession>
<dbReference type="EMBL" id="KZ559159">
    <property type="protein sequence ID" value="PLB35683.1"/>
    <property type="molecule type" value="Genomic_DNA"/>
</dbReference>
<keyword evidence="5" id="KW-0677">Repeat</keyword>
<protein>
    <submittedName>
        <fullName evidence="15">P-loop containing nucleoside triphosphate hydrolase protein</fullName>
    </submittedName>
</protein>
<dbReference type="Pfam" id="PF00664">
    <property type="entry name" value="ABC_membrane"/>
    <property type="match status" value="2"/>
</dbReference>
<feature type="transmembrane region" description="Helical" evidence="12">
    <location>
        <begin position="1075"/>
        <end position="1101"/>
    </location>
</feature>
<evidence type="ECO:0000259" key="13">
    <source>
        <dbReference type="PROSITE" id="PS50893"/>
    </source>
</evidence>
<feature type="transmembrane region" description="Helical" evidence="12">
    <location>
        <begin position="12"/>
        <end position="33"/>
    </location>
</feature>
<keyword evidence="9 12" id="KW-0472">Membrane</keyword>
<evidence type="ECO:0000256" key="1">
    <source>
        <dbReference type="ARBA" id="ARBA00004141"/>
    </source>
</evidence>
<dbReference type="InterPro" id="IPR017871">
    <property type="entry name" value="ABC_transporter-like_CS"/>
</dbReference>
<dbReference type="GeneID" id="36523939"/>
<dbReference type="PROSITE" id="PS50893">
    <property type="entry name" value="ABC_TRANSPORTER_2"/>
    <property type="match status" value="2"/>
</dbReference>
<feature type="transmembrane region" description="Helical" evidence="12">
    <location>
        <begin position="118"/>
        <end position="136"/>
    </location>
</feature>
<dbReference type="Pfam" id="PF00005">
    <property type="entry name" value="ABC_tran"/>
    <property type="match status" value="2"/>
</dbReference>
<dbReference type="SUPFAM" id="SSF90123">
    <property type="entry name" value="ABC transporter transmembrane region"/>
    <property type="match status" value="2"/>
</dbReference>
<keyword evidence="8 12" id="KW-1133">Transmembrane helix</keyword>
<dbReference type="CDD" id="cd03244">
    <property type="entry name" value="ABCC_MRP_domain2"/>
    <property type="match status" value="1"/>
</dbReference>
<keyword evidence="4 12" id="KW-0812">Transmembrane</keyword>
<evidence type="ECO:0000256" key="8">
    <source>
        <dbReference type="ARBA" id="ARBA00022989"/>
    </source>
</evidence>
<feature type="transmembrane region" description="Helical" evidence="12">
    <location>
        <begin position="84"/>
        <end position="106"/>
    </location>
</feature>
<dbReference type="InterPro" id="IPR050173">
    <property type="entry name" value="ABC_transporter_C-like"/>
</dbReference>
<dbReference type="Proteomes" id="UP000234585">
    <property type="component" value="Unassembled WGS sequence"/>
</dbReference>
<organism evidence="15 16">
    <name type="scientific">Aspergillus candidus</name>
    <dbReference type="NCBI Taxonomy" id="41067"/>
    <lineage>
        <taxon>Eukaryota</taxon>
        <taxon>Fungi</taxon>
        <taxon>Dikarya</taxon>
        <taxon>Ascomycota</taxon>
        <taxon>Pezizomycotina</taxon>
        <taxon>Eurotiomycetes</taxon>
        <taxon>Eurotiomycetidae</taxon>
        <taxon>Eurotiales</taxon>
        <taxon>Aspergillaceae</taxon>
        <taxon>Aspergillus</taxon>
        <taxon>Aspergillus subgen. Circumdati</taxon>
    </lineage>
</organism>
<dbReference type="PANTHER" id="PTHR24223">
    <property type="entry name" value="ATP-BINDING CASSETTE SUB-FAMILY C"/>
    <property type="match status" value="1"/>
</dbReference>
<dbReference type="GO" id="GO:0140359">
    <property type="term" value="F:ABC-type transporter activity"/>
    <property type="evidence" value="ECO:0007669"/>
    <property type="project" value="InterPro"/>
</dbReference>
<dbReference type="InterPro" id="IPR036640">
    <property type="entry name" value="ABC1_TM_sf"/>
</dbReference>
<dbReference type="PROSITE" id="PS00211">
    <property type="entry name" value="ABC_TRANSPORTER_1"/>
    <property type="match status" value="1"/>
</dbReference>
<dbReference type="SUPFAM" id="SSF52540">
    <property type="entry name" value="P-loop containing nucleoside triphosphate hydrolases"/>
    <property type="match status" value="2"/>
</dbReference>
<dbReference type="InterPro" id="IPR027417">
    <property type="entry name" value="P-loop_NTPase"/>
</dbReference>
<sequence length="1549" mass="170611">MALHPDRLSSVAATLGFLLILASTVPAACKVICRLARKQQPIQLSTESGTAPFAPQDSLQAYEDEDGVATKASLQAFSDGWQKAAIMILSVVGFHLALALAVVAPAPWSGPDIRSAPFWLQAGAWALLCLHSITFYTEPSCVQRYRLAKYAFVTSLLAAAIACMQISTSSSGGYSPTKEIKNLLVSIIVITIFRAMSSAMIPRRPSVYHNDQIVDQQQSVSMLGRYTYGWVSDLLHYIRRNRGLEIDCLPKLPFAARAHALHAQLESVRHSRTLWMALMVRHFRTLILQGTLSLISSVLSFGPQIALYGVLRTLEGRQPDESVAINTWFWVAGLGAALILSLGIESWLWWIIYSRLWLHIYEGLSTLVFAKLMRCKDVKEQRPSKQSSEDPDGEDDGEQEESRQSVINLATVDSKRIADFVMFNYLIPSCATRLVIAAGFLVHLIGWPSLLCGLSVFVLVMPVNVLLTKRYSKSQKEFMNATDKRAVAVTEVLHGIRQVKFAAMEQQWEDRIRERRQAELKLLRKTLLYNTGLVSVWILGPIMMSAVSLTVYCLTNRELSPSVAFTTLSVFGSIESALASLPDLFSRGMEAKVSADRIDTYMASAEKPPHTTDVEAISFHCASIAWPAETEPEQHCEPSDRFILHHLNLRFPPKGLSVIAGKTGTGKSLLLASILGECDVLAGLVAVPHAPTLEERFDHRATQDNWIIDSAVAYVAQNPWTESASIRDNILFGLPYSDPRYREAMFASGLDKDLTLLPDGDMTDIGANGINLSGGQRWRISFARALYSRARILILDDIFSAVDAETGRHVYEHGLTGLLGRDRTRILVTHHISLCLPRADYFVVLDNGSVSHAGPVEELADPSLAQLLHGLETETLVSPVEAIKIDHEWPGGKPSSVGPAPTMAPTHTPRKFTQDEKRETGSVSAKVYAAYLCKGGGLALWPLVLLGGILFNTLSVSRSWWVGVWTSSTGRSHIAQISTNSEVLFYLSIYVGFSVAACVVGTLRYLVLVHANLQSSRRMFEGLLATVLRAPPRWLDTVPVGRILNRFTSDIHLLDWRLGYDLGLFLSKALELMGILVASVLVSPTILVLAAILLVPCFSISRFYLTAAREIKRLESTSKSPVMELFGTSLTGLMTIRAYAKTQVYMREMYTRIDRHAQTAWHLWLLNRWLALRMSVIGAVFSTTTAALVVYTPTISAAMAGFAISFAMQYNYAISMGLRFYADLEMDMNATERVLEYSSMETEDQEGHDPPAAWPIRGHIEVNNLVAGYTADLPAVLNGLSFTVEPNQRVGVVGRTGSGKSSLTLALFRFLEARHGRIRIDGLDVSRMKLQALRSRLAIIPQDPVLFSGTVRSNLDPFDEHSDEELWNALERVHMVSFEDNRTLGSQHSTESSTSSPTLASSWSSASSINSSAKSSSSGVASLNTAVSEGGSNLSQGERQLLCLARAIVSQPKIMILDEATSAVDMETDSLIQRSIRTEFGCRASSLLVIAHRLSTVADFDRILVMDAGRAVEFGPPRELLAIEGGVFRNLVEYSGERALVEAIILRGQ</sequence>
<feature type="transmembrane region" description="Helical" evidence="12">
    <location>
        <begin position="148"/>
        <end position="168"/>
    </location>
</feature>
<evidence type="ECO:0000256" key="3">
    <source>
        <dbReference type="ARBA" id="ARBA00022448"/>
    </source>
</evidence>
<dbReference type="CDD" id="cd18596">
    <property type="entry name" value="ABC_6TM_VMR1_D1_like"/>
    <property type="match status" value="1"/>
</dbReference>
<feature type="compositionally biased region" description="Acidic residues" evidence="11">
    <location>
        <begin position="389"/>
        <end position="399"/>
    </location>
</feature>
<feature type="domain" description="ABC transmembrane type-1" evidence="14">
    <location>
        <begin position="943"/>
        <end position="1226"/>
    </location>
</feature>
<keyword evidence="3" id="KW-0813">Transport</keyword>
<dbReference type="CDD" id="cd18604">
    <property type="entry name" value="ABC_6TM_VMR1_D2_like"/>
    <property type="match status" value="1"/>
</dbReference>
<feature type="transmembrane region" description="Helical" evidence="12">
    <location>
        <begin position="938"/>
        <end position="963"/>
    </location>
</feature>
<feature type="transmembrane region" description="Helical" evidence="12">
    <location>
        <begin position="328"/>
        <end position="352"/>
    </location>
</feature>
<feature type="transmembrane region" description="Helical" evidence="12">
    <location>
        <begin position="447"/>
        <end position="467"/>
    </location>
</feature>
<name>A0A2I2F4X3_ASPCN</name>
<dbReference type="FunFam" id="1.20.1560.10:FF:000013">
    <property type="entry name" value="ABC transporter C family member 2"/>
    <property type="match status" value="1"/>
</dbReference>
<feature type="transmembrane region" description="Helical" evidence="12">
    <location>
        <begin position="983"/>
        <end position="1009"/>
    </location>
</feature>
<dbReference type="FunFam" id="3.40.50.300:FF:000825">
    <property type="entry name" value="ABC bile acid transporter"/>
    <property type="match status" value="1"/>
</dbReference>
<dbReference type="PANTHER" id="PTHR24223:SF456">
    <property type="entry name" value="MULTIDRUG RESISTANCE-ASSOCIATED PROTEIN LETHAL(2)03659"/>
    <property type="match status" value="1"/>
</dbReference>
<feature type="region of interest" description="Disordered" evidence="11">
    <location>
        <begin position="891"/>
        <end position="916"/>
    </location>
</feature>
<feature type="transmembrane region" description="Helical" evidence="12">
    <location>
        <begin position="527"/>
        <end position="551"/>
    </location>
</feature>
<dbReference type="Gene3D" id="3.40.50.300">
    <property type="entry name" value="P-loop containing nucleotide triphosphate hydrolases"/>
    <property type="match status" value="2"/>
</dbReference>
<dbReference type="RefSeq" id="XP_024669695.1">
    <property type="nucleotide sequence ID" value="XM_024816779.1"/>
</dbReference>
<feature type="transmembrane region" description="Helical" evidence="12">
    <location>
        <begin position="423"/>
        <end position="441"/>
    </location>
</feature>
<dbReference type="CDD" id="cd03250">
    <property type="entry name" value="ABCC_MRP_domain1"/>
    <property type="match status" value="1"/>
</dbReference>